<proteinExistence type="inferred from homology"/>
<dbReference type="EMBL" id="CP002360">
    <property type="protein sequence ID" value="AEE95990.1"/>
    <property type="molecule type" value="Genomic_DNA"/>
</dbReference>
<reference evidence="9 10" key="2">
    <citation type="journal article" date="2011" name="Stand. Genomic Sci.">
        <title>Complete genome sequence of Mahella australiensis type strain (50-1 BON).</title>
        <authorList>
            <person name="Sikorski J."/>
            <person name="Teshima H."/>
            <person name="Nolan M."/>
            <person name="Lucas S."/>
            <person name="Hammon N."/>
            <person name="Deshpande S."/>
            <person name="Cheng J.F."/>
            <person name="Pitluck S."/>
            <person name="Liolios K."/>
            <person name="Pagani I."/>
            <person name="Ivanova N."/>
            <person name="Huntemann M."/>
            <person name="Mavromatis K."/>
            <person name="Ovchinikova G."/>
            <person name="Pati A."/>
            <person name="Tapia R."/>
            <person name="Han C."/>
            <person name="Goodwin L."/>
            <person name="Chen A."/>
            <person name="Palaniappan K."/>
            <person name="Land M."/>
            <person name="Hauser L."/>
            <person name="Ngatchou-Djao O.D."/>
            <person name="Rohde M."/>
            <person name="Pukall R."/>
            <person name="Spring S."/>
            <person name="Abt B."/>
            <person name="Goker M."/>
            <person name="Detter J.C."/>
            <person name="Woyke T."/>
            <person name="Bristow J."/>
            <person name="Markowitz V."/>
            <person name="Hugenholtz P."/>
            <person name="Eisen J.A."/>
            <person name="Kyrpides N.C."/>
            <person name="Klenk H.P."/>
            <person name="Lapidus A."/>
        </authorList>
    </citation>
    <scope>NUCLEOTIDE SEQUENCE [LARGE SCALE GENOMIC DNA]</scope>
    <source>
        <strain evidence="10">DSM 15567 / CIP 107919 / 50-1 BON</strain>
    </source>
</reference>
<dbReference type="PANTHER" id="PTHR20275">
    <property type="entry name" value="NAD KINASE"/>
    <property type="match status" value="1"/>
</dbReference>
<keyword evidence="6 8" id="KW-0520">NAD</keyword>
<dbReference type="Gene3D" id="3.40.50.10330">
    <property type="entry name" value="Probable inorganic polyphosphate/atp-NAD kinase, domain 1"/>
    <property type="match status" value="1"/>
</dbReference>
<dbReference type="GO" id="GO:0005737">
    <property type="term" value="C:cytoplasm"/>
    <property type="evidence" value="ECO:0007669"/>
    <property type="project" value="UniProtKB-SubCell"/>
</dbReference>
<sequence length="291" mass="32222">MIKKIAVFPNANKDAGLDITRQLVQWLETRGVSVMLNESTASKIERPDLAYSGHSMYSEPDIIIALGGDGTLLSIARQVCLYQIPILCINLGHLGFLTEVEVSDMYPALEKVLEGGYSIENRMMLQIAVIRDDMELEAFYALNDAVISKGSFSRLIRLKAYIDDEFVNNYIADGLIIATPTGSTAYSLSAGGPIVSPNLESILLTPICPHSLNSRSLVISDKEVIRIYIDDPSSDIIMTIDGQEGFRVTNGDIVMLKKAGIYTHLVRVSGKSFYKLLHEKLYDIDAQRLRD</sequence>
<organism evidence="9 10">
    <name type="scientific">Mahella australiensis (strain DSM 15567 / CIP 107919 / 50-1 BON)</name>
    <dbReference type="NCBI Taxonomy" id="697281"/>
    <lineage>
        <taxon>Bacteria</taxon>
        <taxon>Bacillati</taxon>
        <taxon>Bacillota</taxon>
        <taxon>Clostridia</taxon>
        <taxon>Thermoanaerobacterales</taxon>
        <taxon>Thermoanaerobacterales Family IV. Incertae Sedis</taxon>
        <taxon>Mahella</taxon>
    </lineage>
</organism>
<dbReference type="Gene3D" id="2.60.200.30">
    <property type="entry name" value="Probable inorganic polyphosphate/atp-NAD kinase, domain 2"/>
    <property type="match status" value="1"/>
</dbReference>
<name>F4A1F6_MAHA5</name>
<dbReference type="Pfam" id="PF01513">
    <property type="entry name" value="NAD_kinase"/>
    <property type="match status" value="1"/>
</dbReference>
<dbReference type="FunFam" id="2.60.200.30:FF:000009">
    <property type="entry name" value="Poly(P)/ATP NAD kinase"/>
    <property type="match status" value="1"/>
</dbReference>
<feature type="binding site" evidence="8">
    <location>
        <begin position="184"/>
        <end position="189"/>
    </location>
    <ligand>
        <name>NAD(+)</name>
        <dbReference type="ChEBI" id="CHEBI:57540"/>
    </ligand>
</feature>
<evidence type="ECO:0000256" key="5">
    <source>
        <dbReference type="ARBA" id="ARBA00022857"/>
    </source>
</evidence>
<dbReference type="GO" id="GO:0046872">
    <property type="term" value="F:metal ion binding"/>
    <property type="evidence" value="ECO:0007669"/>
    <property type="project" value="UniProtKB-UniRule"/>
</dbReference>
<keyword evidence="5 8" id="KW-0521">NADP</keyword>
<dbReference type="GO" id="GO:0003951">
    <property type="term" value="F:NAD+ kinase activity"/>
    <property type="evidence" value="ECO:0007669"/>
    <property type="project" value="UniProtKB-UniRule"/>
</dbReference>
<comment type="caution">
    <text evidence="8">Lacks conserved residue(s) required for the propagation of feature annotation.</text>
</comment>
<keyword evidence="8" id="KW-0963">Cytoplasm</keyword>
<feature type="binding site" evidence="8">
    <location>
        <position position="154"/>
    </location>
    <ligand>
        <name>NAD(+)</name>
        <dbReference type="ChEBI" id="CHEBI:57540"/>
    </ligand>
</feature>
<dbReference type="RefSeq" id="WP_013780420.1">
    <property type="nucleotide sequence ID" value="NC_015520.1"/>
</dbReference>
<keyword evidence="10" id="KW-1185">Reference proteome</keyword>
<feature type="binding site" evidence="8">
    <location>
        <position position="243"/>
    </location>
    <ligand>
        <name>NAD(+)</name>
        <dbReference type="ChEBI" id="CHEBI:57540"/>
    </ligand>
</feature>
<dbReference type="InterPro" id="IPR017438">
    <property type="entry name" value="ATP-NAD_kinase_N"/>
</dbReference>
<feature type="active site" description="Proton acceptor" evidence="8">
    <location>
        <position position="69"/>
    </location>
</feature>
<comment type="cofactor">
    <cofactor evidence="8">
        <name>a divalent metal cation</name>
        <dbReference type="ChEBI" id="CHEBI:60240"/>
    </cofactor>
</comment>
<evidence type="ECO:0000313" key="10">
    <source>
        <dbReference type="Proteomes" id="UP000008457"/>
    </source>
</evidence>
<evidence type="ECO:0000313" key="9">
    <source>
        <dbReference type="EMBL" id="AEE95990.1"/>
    </source>
</evidence>
<evidence type="ECO:0000256" key="2">
    <source>
        <dbReference type="ARBA" id="ARBA00022741"/>
    </source>
</evidence>
<dbReference type="PANTHER" id="PTHR20275:SF0">
    <property type="entry name" value="NAD KINASE"/>
    <property type="match status" value="1"/>
</dbReference>
<dbReference type="HOGENOM" id="CLU_008831_0_1_9"/>
<dbReference type="HAMAP" id="MF_00361">
    <property type="entry name" value="NAD_kinase"/>
    <property type="match status" value="1"/>
</dbReference>
<dbReference type="SUPFAM" id="SSF111331">
    <property type="entry name" value="NAD kinase/diacylglycerol kinase-like"/>
    <property type="match status" value="1"/>
</dbReference>
<comment type="similarity">
    <text evidence="8">Belongs to the NAD kinase family.</text>
</comment>
<reference evidence="10" key="1">
    <citation type="submission" date="2010-11" db="EMBL/GenBank/DDBJ databases">
        <title>The complete genome of Mahella australiensis DSM 15567.</title>
        <authorList>
            <consortium name="US DOE Joint Genome Institute (JGI-PGF)"/>
            <person name="Lucas S."/>
            <person name="Copeland A."/>
            <person name="Lapidus A."/>
            <person name="Bruce D."/>
            <person name="Goodwin L."/>
            <person name="Pitluck S."/>
            <person name="Kyrpides N."/>
            <person name="Mavromatis K."/>
            <person name="Pagani I."/>
            <person name="Ivanova N."/>
            <person name="Teshima H."/>
            <person name="Brettin T."/>
            <person name="Detter J.C."/>
            <person name="Han C."/>
            <person name="Tapia R."/>
            <person name="Land M."/>
            <person name="Hauser L."/>
            <person name="Markowitz V."/>
            <person name="Cheng J.-F."/>
            <person name="Hugenholtz P."/>
            <person name="Woyke T."/>
            <person name="Wu D."/>
            <person name="Spring S."/>
            <person name="Pukall R."/>
            <person name="Steenblock K."/>
            <person name="Schneider S."/>
            <person name="Klenk H.-P."/>
            <person name="Eisen J.A."/>
        </authorList>
    </citation>
    <scope>NUCLEOTIDE SEQUENCE [LARGE SCALE GENOMIC DNA]</scope>
    <source>
        <strain evidence="10">DSM 15567 / CIP 107919 / 50-1 BON</strain>
    </source>
</reference>
<dbReference type="GO" id="GO:0005524">
    <property type="term" value="F:ATP binding"/>
    <property type="evidence" value="ECO:0007669"/>
    <property type="project" value="UniProtKB-KW"/>
</dbReference>
<keyword evidence="1 8" id="KW-0808">Transferase</keyword>
<evidence type="ECO:0000256" key="8">
    <source>
        <dbReference type="HAMAP-Rule" id="MF_00361"/>
    </source>
</evidence>
<feature type="binding site" evidence="8">
    <location>
        <begin position="143"/>
        <end position="144"/>
    </location>
    <ligand>
        <name>NAD(+)</name>
        <dbReference type="ChEBI" id="CHEBI:57540"/>
    </ligand>
</feature>
<keyword evidence="3 8" id="KW-0418">Kinase</keyword>
<comment type="function">
    <text evidence="8">Involved in the regulation of the intracellular balance of NAD and NADP, and is a key enzyme in the biosynthesis of NADP. Catalyzes specifically the phosphorylation on 2'-hydroxyl of the adenosine moiety of NAD to yield NADP.</text>
</comment>
<dbReference type="InterPro" id="IPR002504">
    <property type="entry name" value="NADK"/>
</dbReference>
<dbReference type="Proteomes" id="UP000008457">
    <property type="component" value="Chromosome"/>
</dbReference>
<keyword evidence="4 8" id="KW-0067">ATP-binding</keyword>
<dbReference type="GO" id="GO:0019674">
    <property type="term" value="P:NAD+ metabolic process"/>
    <property type="evidence" value="ECO:0007669"/>
    <property type="project" value="InterPro"/>
</dbReference>
<dbReference type="Pfam" id="PF20143">
    <property type="entry name" value="NAD_kinase_C"/>
    <property type="match status" value="1"/>
</dbReference>
<dbReference type="InterPro" id="IPR017437">
    <property type="entry name" value="ATP-NAD_kinase_PpnK-typ_C"/>
</dbReference>
<dbReference type="GO" id="GO:0006741">
    <property type="term" value="P:NADP+ biosynthetic process"/>
    <property type="evidence" value="ECO:0007669"/>
    <property type="project" value="UniProtKB-UniRule"/>
</dbReference>
<evidence type="ECO:0000256" key="3">
    <source>
        <dbReference type="ARBA" id="ARBA00022777"/>
    </source>
</evidence>
<dbReference type="EC" id="2.7.1.23" evidence="8"/>
<dbReference type="STRING" id="697281.Mahau_0791"/>
<comment type="catalytic activity">
    <reaction evidence="7 8">
        <text>NAD(+) + ATP = ADP + NADP(+) + H(+)</text>
        <dbReference type="Rhea" id="RHEA:18629"/>
        <dbReference type="ChEBI" id="CHEBI:15378"/>
        <dbReference type="ChEBI" id="CHEBI:30616"/>
        <dbReference type="ChEBI" id="CHEBI:57540"/>
        <dbReference type="ChEBI" id="CHEBI:58349"/>
        <dbReference type="ChEBI" id="CHEBI:456216"/>
        <dbReference type="EC" id="2.7.1.23"/>
    </reaction>
</comment>
<dbReference type="InterPro" id="IPR016064">
    <property type="entry name" value="NAD/diacylglycerol_kinase_sf"/>
</dbReference>
<keyword evidence="2 8" id="KW-0547">Nucleotide-binding</keyword>
<dbReference type="AlphaFoldDB" id="F4A1F6"/>
<dbReference type="eggNOG" id="COG0061">
    <property type="taxonomic scope" value="Bacteria"/>
</dbReference>
<feature type="binding site" evidence="8">
    <location>
        <begin position="69"/>
        <end position="70"/>
    </location>
    <ligand>
        <name>NAD(+)</name>
        <dbReference type="ChEBI" id="CHEBI:57540"/>
    </ligand>
</feature>
<evidence type="ECO:0000256" key="4">
    <source>
        <dbReference type="ARBA" id="ARBA00022840"/>
    </source>
</evidence>
<dbReference type="GO" id="GO:0051287">
    <property type="term" value="F:NAD binding"/>
    <property type="evidence" value="ECO:0007669"/>
    <property type="project" value="UniProtKB-ARBA"/>
</dbReference>
<gene>
    <name evidence="8" type="primary">nadK</name>
    <name evidence="9" type="ordered locus">Mahau_0791</name>
</gene>
<evidence type="ECO:0000256" key="1">
    <source>
        <dbReference type="ARBA" id="ARBA00022679"/>
    </source>
</evidence>
<evidence type="ECO:0000256" key="6">
    <source>
        <dbReference type="ARBA" id="ARBA00023027"/>
    </source>
</evidence>
<feature type="binding site" evidence="8">
    <location>
        <position position="173"/>
    </location>
    <ligand>
        <name>NAD(+)</name>
        <dbReference type="ChEBI" id="CHEBI:57540"/>
    </ligand>
</feature>
<accession>F4A1F6</accession>
<dbReference type="KEGG" id="mas:Mahau_0791"/>
<evidence type="ECO:0000256" key="7">
    <source>
        <dbReference type="ARBA" id="ARBA00047925"/>
    </source>
</evidence>
<comment type="subcellular location">
    <subcellularLocation>
        <location evidence="8">Cytoplasm</location>
    </subcellularLocation>
</comment>
<protein>
    <recommendedName>
        <fullName evidence="8">NAD kinase</fullName>
        <ecNumber evidence="8">2.7.1.23</ecNumber>
    </recommendedName>
    <alternativeName>
        <fullName evidence="8">ATP-dependent NAD kinase</fullName>
    </alternativeName>
</protein>